<dbReference type="AlphaFoldDB" id="A0A0G4NW89"/>
<protein>
    <submittedName>
        <fullName evidence="1">Str. FM013</fullName>
    </submittedName>
</protein>
<dbReference type="Proteomes" id="UP000053732">
    <property type="component" value="Unassembled WGS sequence"/>
</dbReference>
<evidence type="ECO:0000313" key="1">
    <source>
        <dbReference type="EMBL" id="CRL18264.1"/>
    </source>
</evidence>
<reference evidence="1 2" key="1">
    <citation type="journal article" date="2014" name="Nat. Commun.">
        <title>Multiple recent horizontal transfers of a large genomic region in cheese making fungi.</title>
        <authorList>
            <person name="Cheeseman K."/>
            <person name="Ropars J."/>
            <person name="Renault P."/>
            <person name="Dupont J."/>
            <person name="Gouzy J."/>
            <person name="Branca A."/>
            <person name="Abraham A.L."/>
            <person name="Ceppi M."/>
            <person name="Conseiller E."/>
            <person name="Debuchy R."/>
            <person name="Malagnac F."/>
            <person name="Goarin A."/>
            <person name="Silar P."/>
            <person name="Lacoste S."/>
            <person name="Sallet E."/>
            <person name="Bensimon A."/>
            <person name="Giraud T."/>
            <person name="Brygoo Y."/>
        </authorList>
    </citation>
    <scope>NUCLEOTIDE SEQUENCE [LARGE SCALE GENOMIC DNA]</scope>
    <source>
        <strain evidence="2">FM 013</strain>
    </source>
</reference>
<evidence type="ECO:0000313" key="2">
    <source>
        <dbReference type="Proteomes" id="UP000053732"/>
    </source>
</evidence>
<proteinExistence type="predicted"/>
<accession>A0A0G4NW89</accession>
<sequence>MSAIVGFLTRRNPLDERHPPLVPQKLDLPILPITDGEEILMDLPVEGHGGRSPKIEDGVRYTVKAQSGHELNHENNGIEWAAGLQEITDSARRLPKRKRGRLVFARGSFHDLPLVKFGLHHTPPANHKDFRTVKISGLPVCTSIQQVLASVRGGAVFSACLCDTAALGSDLNALITFVEQSGADAIVDIGESDGFYIGFHRAEVQLIFNCGYSRVLIAYVQDETLKDHIYSILSPSFHSALIERFVEHASKPELTMHFVSVKIAICAYDILKADSKLRETVIEFSADPCSYGWNKREQGSITAGAEKRDEPWSIGHEGSLPVPLISLD</sequence>
<dbReference type="EMBL" id="HG793135">
    <property type="protein sequence ID" value="CRL18264.1"/>
    <property type="molecule type" value="Genomic_DNA"/>
</dbReference>
<keyword evidence="2" id="KW-1185">Reference proteome</keyword>
<gene>
    <name evidence="1" type="ORF">PCAMFM013_S002g000134</name>
</gene>
<name>A0A0G4NW89_PENC3</name>
<organism evidence="1 2">
    <name type="scientific">Penicillium camemberti (strain FM 013)</name>
    <dbReference type="NCBI Taxonomy" id="1429867"/>
    <lineage>
        <taxon>Eukaryota</taxon>
        <taxon>Fungi</taxon>
        <taxon>Dikarya</taxon>
        <taxon>Ascomycota</taxon>
        <taxon>Pezizomycotina</taxon>
        <taxon>Eurotiomycetes</taxon>
        <taxon>Eurotiomycetidae</taxon>
        <taxon>Eurotiales</taxon>
        <taxon>Aspergillaceae</taxon>
        <taxon>Penicillium</taxon>
    </lineage>
</organism>